<dbReference type="HOGENOM" id="CLU_025854_0_1_10"/>
<proteinExistence type="predicted"/>
<dbReference type="InterPro" id="IPR022642">
    <property type="entry name" value="CheR_C"/>
</dbReference>
<evidence type="ECO:0000256" key="3">
    <source>
        <dbReference type="ARBA" id="ARBA00022603"/>
    </source>
</evidence>
<evidence type="ECO:0000256" key="1">
    <source>
        <dbReference type="ARBA" id="ARBA00001541"/>
    </source>
</evidence>
<dbReference type="SUPFAM" id="SSF47757">
    <property type="entry name" value="Chemotaxis receptor methyltransferase CheR, N-terminal domain"/>
    <property type="match status" value="1"/>
</dbReference>
<dbReference type="InterPro" id="IPR022641">
    <property type="entry name" value="CheR_N"/>
</dbReference>
<dbReference type="Gene3D" id="1.10.155.10">
    <property type="entry name" value="Chemotaxis receptor methyltransferase CheR, N-terminal domain"/>
    <property type="match status" value="1"/>
</dbReference>
<dbReference type="PANTHER" id="PTHR24422:SF10">
    <property type="entry name" value="CHEMOTAXIS PROTEIN METHYLTRANSFERASE 2"/>
    <property type="match status" value="1"/>
</dbReference>
<dbReference type="InterPro" id="IPR026024">
    <property type="entry name" value="Chemotaxis_MeTrfase_CheR"/>
</dbReference>
<dbReference type="InterPro" id="IPR029063">
    <property type="entry name" value="SAM-dependent_MTases_sf"/>
</dbReference>
<evidence type="ECO:0000259" key="6">
    <source>
        <dbReference type="PROSITE" id="PS50123"/>
    </source>
</evidence>
<evidence type="ECO:0000256" key="2">
    <source>
        <dbReference type="ARBA" id="ARBA00012534"/>
    </source>
</evidence>
<dbReference type="PRINTS" id="PR00996">
    <property type="entry name" value="CHERMTFRASE"/>
</dbReference>
<keyword evidence="3 7" id="KW-0489">Methyltransferase</keyword>
<keyword evidence="4 7" id="KW-0808">Transferase</keyword>
<dbReference type="Pfam" id="PF03705">
    <property type="entry name" value="CheR_N"/>
    <property type="match status" value="1"/>
</dbReference>
<gene>
    <name evidence="7" type="ordered locus">MROS_2119</name>
</gene>
<dbReference type="Proteomes" id="UP000009011">
    <property type="component" value="Chromosome"/>
</dbReference>
<evidence type="ECO:0000313" key="8">
    <source>
        <dbReference type="Proteomes" id="UP000009011"/>
    </source>
</evidence>
<dbReference type="eggNOG" id="COG1352">
    <property type="taxonomic scope" value="Bacteria"/>
</dbReference>
<evidence type="ECO:0000313" key="7">
    <source>
        <dbReference type="EMBL" id="AFN75349.1"/>
    </source>
</evidence>
<dbReference type="PATRIC" id="fig|1191523.3.peg.2242"/>
<dbReference type="AlphaFoldDB" id="I6ZTH9"/>
<dbReference type="Gene3D" id="3.40.50.150">
    <property type="entry name" value="Vaccinia Virus protein VP39"/>
    <property type="match status" value="1"/>
</dbReference>
<dbReference type="EC" id="2.1.1.80" evidence="2"/>
<name>I6ZTH9_MELRP</name>
<dbReference type="GO" id="GO:0008983">
    <property type="term" value="F:protein-glutamate O-methyltransferase activity"/>
    <property type="evidence" value="ECO:0007669"/>
    <property type="project" value="UniProtKB-EC"/>
</dbReference>
<protein>
    <recommendedName>
        <fullName evidence="2">protein-glutamate O-methyltransferase</fullName>
        <ecNumber evidence="2">2.1.1.80</ecNumber>
    </recommendedName>
</protein>
<dbReference type="EMBL" id="CP003557">
    <property type="protein sequence ID" value="AFN75349.1"/>
    <property type="molecule type" value="Genomic_DNA"/>
</dbReference>
<dbReference type="InterPro" id="IPR036804">
    <property type="entry name" value="CheR_N_sf"/>
</dbReference>
<keyword evidence="8" id="KW-1185">Reference proteome</keyword>
<dbReference type="InterPro" id="IPR000780">
    <property type="entry name" value="CheR_MeTrfase"/>
</dbReference>
<dbReference type="GO" id="GO:0032259">
    <property type="term" value="P:methylation"/>
    <property type="evidence" value="ECO:0007669"/>
    <property type="project" value="UniProtKB-KW"/>
</dbReference>
<dbReference type="KEGG" id="mro:MROS_2119"/>
<comment type="catalytic activity">
    <reaction evidence="1">
        <text>L-glutamyl-[protein] + S-adenosyl-L-methionine = [protein]-L-glutamate 5-O-methyl ester + S-adenosyl-L-homocysteine</text>
        <dbReference type="Rhea" id="RHEA:24452"/>
        <dbReference type="Rhea" id="RHEA-COMP:10208"/>
        <dbReference type="Rhea" id="RHEA-COMP:10311"/>
        <dbReference type="ChEBI" id="CHEBI:29973"/>
        <dbReference type="ChEBI" id="CHEBI:57856"/>
        <dbReference type="ChEBI" id="CHEBI:59789"/>
        <dbReference type="ChEBI" id="CHEBI:82795"/>
        <dbReference type="EC" id="2.1.1.80"/>
    </reaction>
</comment>
<organism evidence="7 8">
    <name type="scientific">Melioribacter roseus (strain DSM 23840 / JCM 17771 / VKM B-2668 / P3M-2)</name>
    <dbReference type="NCBI Taxonomy" id="1191523"/>
    <lineage>
        <taxon>Bacteria</taxon>
        <taxon>Pseudomonadati</taxon>
        <taxon>Ignavibacteriota</taxon>
        <taxon>Ignavibacteria</taxon>
        <taxon>Ignavibacteriales</taxon>
        <taxon>Melioribacteraceae</taxon>
        <taxon>Melioribacter</taxon>
    </lineage>
</organism>
<accession>I6ZTH9</accession>
<evidence type="ECO:0000256" key="4">
    <source>
        <dbReference type="ARBA" id="ARBA00022679"/>
    </source>
</evidence>
<dbReference type="PANTHER" id="PTHR24422">
    <property type="entry name" value="CHEMOTAXIS PROTEIN METHYLTRANSFERASE"/>
    <property type="match status" value="1"/>
</dbReference>
<sequence>MSLPLFQEIRKYIYESTGIYFQDNKKYLLESRLQRRINYLGLNSFEEYFSLLKRNSNPEEKRYFYEAITINETFFFRNQPQLDAMASKIFQEIINNKKFQPGLLPHQRNKIRIWSAASSSGEEAYSIAMVFHDLIQPKYPDVTLEIVGTDINTSVVETAKEGVYKEYSIRNIPPYYLKKYFKINGNSYEVVPEIKKFVSFKVMNLYDDIMMRTMTGFDVIFCANVLIYFDTASKIKVVSHLYNSLNRGGYLFIGYSETLQGISKAFKLVSFPKTVGYKKE</sequence>
<dbReference type="PROSITE" id="PS50123">
    <property type="entry name" value="CHER"/>
    <property type="match status" value="1"/>
</dbReference>
<dbReference type="STRING" id="1191523.MROS_2119"/>
<dbReference type="InterPro" id="IPR050903">
    <property type="entry name" value="Bact_Chemotaxis_MeTrfase"/>
</dbReference>
<reference evidence="7 8" key="1">
    <citation type="journal article" date="2013" name="PLoS ONE">
        <title>Genomic analysis of Melioribacter roseus, facultatively anaerobic organotrophic bacterium representing a novel deep lineage within Bacteriodetes/Chlorobi group.</title>
        <authorList>
            <person name="Kadnikov V.V."/>
            <person name="Mardanov A.V."/>
            <person name="Podosokorskaya O.A."/>
            <person name="Gavrilov S.N."/>
            <person name="Kublanov I.V."/>
            <person name="Beletsky A.V."/>
            <person name="Bonch-Osmolovskaya E.A."/>
            <person name="Ravin N.V."/>
        </authorList>
    </citation>
    <scope>NUCLEOTIDE SEQUENCE [LARGE SCALE GENOMIC DNA]</scope>
    <source>
        <strain evidence="8">JCM 17771 / P3M-2</strain>
    </source>
</reference>
<keyword evidence="5" id="KW-0949">S-adenosyl-L-methionine</keyword>
<feature type="domain" description="CheR-type methyltransferase" evidence="6">
    <location>
        <begin position="1"/>
        <end position="280"/>
    </location>
</feature>
<evidence type="ECO:0000256" key="5">
    <source>
        <dbReference type="ARBA" id="ARBA00022691"/>
    </source>
</evidence>
<dbReference type="PIRSF" id="PIRSF000410">
    <property type="entry name" value="CheR"/>
    <property type="match status" value="1"/>
</dbReference>
<dbReference type="Pfam" id="PF01739">
    <property type="entry name" value="CheR"/>
    <property type="match status" value="1"/>
</dbReference>
<dbReference type="SMART" id="SM00138">
    <property type="entry name" value="MeTrc"/>
    <property type="match status" value="1"/>
</dbReference>
<dbReference type="SUPFAM" id="SSF53335">
    <property type="entry name" value="S-adenosyl-L-methionine-dependent methyltransferases"/>
    <property type="match status" value="1"/>
</dbReference>